<gene>
    <name evidence="1" type="ORF">PUN28_004773</name>
</gene>
<protein>
    <submittedName>
        <fullName evidence="1">Uncharacterized protein</fullName>
    </submittedName>
</protein>
<comment type="caution">
    <text evidence="1">The sequence shown here is derived from an EMBL/GenBank/DDBJ whole genome shotgun (WGS) entry which is preliminary data.</text>
</comment>
<sequence length="159" mass="18576">MKKMQKAHRDTCVVRSQTRFEKPLKRYSRTFQKRITFNIKKKAGRRRPGSPQVSRLNDNWAGKLSCVKRRVWPSVPATLSSRVHARLKYASADEGSVRMADRAIIISILYVFTGNIKRYDILDKCQTFLRSCKIELSNYEYRFTVIAFDKAGLDKYANF</sequence>
<dbReference type="EMBL" id="JADYXP020000004">
    <property type="protein sequence ID" value="KAL0125923.1"/>
    <property type="molecule type" value="Genomic_DNA"/>
</dbReference>
<dbReference type="AlphaFoldDB" id="A0AAW2GD20"/>
<keyword evidence="2" id="KW-1185">Reference proteome</keyword>
<evidence type="ECO:0000313" key="2">
    <source>
        <dbReference type="Proteomes" id="UP001430953"/>
    </source>
</evidence>
<dbReference type="Proteomes" id="UP001430953">
    <property type="component" value="Unassembled WGS sequence"/>
</dbReference>
<accession>A0AAW2GD20</accession>
<reference evidence="1 2" key="1">
    <citation type="submission" date="2023-03" db="EMBL/GenBank/DDBJ databases">
        <title>High recombination rates correlate with genetic variation in Cardiocondyla obscurior ants.</title>
        <authorList>
            <person name="Errbii M."/>
        </authorList>
    </citation>
    <scope>NUCLEOTIDE SEQUENCE [LARGE SCALE GENOMIC DNA]</scope>
    <source>
        <strain evidence="1">Alpha-2009</strain>
        <tissue evidence="1">Whole body</tissue>
    </source>
</reference>
<evidence type="ECO:0000313" key="1">
    <source>
        <dbReference type="EMBL" id="KAL0125923.1"/>
    </source>
</evidence>
<proteinExistence type="predicted"/>
<name>A0AAW2GD20_9HYME</name>
<organism evidence="1 2">
    <name type="scientific">Cardiocondyla obscurior</name>
    <dbReference type="NCBI Taxonomy" id="286306"/>
    <lineage>
        <taxon>Eukaryota</taxon>
        <taxon>Metazoa</taxon>
        <taxon>Ecdysozoa</taxon>
        <taxon>Arthropoda</taxon>
        <taxon>Hexapoda</taxon>
        <taxon>Insecta</taxon>
        <taxon>Pterygota</taxon>
        <taxon>Neoptera</taxon>
        <taxon>Endopterygota</taxon>
        <taxon>Hymenoptera</taxon>
        <taxon>Apocrita</taxon>
        <taxon>Aculeata</taxon>
        <taxon>Formicoidea</taxon>
        <taxon>Formicidae</taxon>
        <taxon>Myrmicinae</taxon>
        <taxon>Cardiocondyla</taxon>
    </lineage>
</organism>